<gene>
    <name evidence="1" type="ORF">JOC74_001854</name>
</gene>
<keyword evidence="2" id="KW-1185">Reference proteome</keyword>
<name>A0ABS4CV05_9BACI</name>
<proteinExistence type="predicted"/>
<organism evidence="1 2">
    <name type="scientific">Bacillus capparidis</name>
    <dbReference type="NCBI Taxonomy" id="1840411"/>
    <lineage>
        <taxon>Bacteria</taxon>
        <taxon>Bacillati</taxon>
        <taxon>Bacillota</taxon>
        <taxon>Bacilli</taxon>
        <taxon>Bacillales</taxon>
        <taxon>Bacillaceae</taxon>
        <taxon>Bacillus</taxon>
    </lineage>
</organism>
<accession>A0ABS4CV05</accession>
<protein>
    <submittedName>
        <fullName evidence="1">Uncharacterized protein</fullName>
    </submittedName>
</protein>
<dbReference type="Proteomes" id="UP000674416">
    <property type="component" value="Unassembled WGS sequence"/>
</dbReference>
<evidence type="ECO:0000313" key="1">
    <source>
        <dbReference type="EMBL" id="MBP1081361.1"/>
    </source>
</evidence>
<evidence type="ECO:0000313" key="2">
    <source>
        <dbReference type="Proteomes" id="UP000674416"/>
    </source>
</evidence>
<dbReference type="RefSeq" id="WP_327816295.1">
    <property type="nucleotide sequence ID" value="NZ_JARLYU010000006.1"/>
</dbReference>
<sequence length="52" mass="5866">MVRKKAEEVAINPEVVTKISEAVVITPETGRIPFEKRIGCPRKSCWNRLGVE</sequence>
<reference evidence="1 2" key="1">
    <citation type="submission" date="2021-01" db="EMBL/GenBank/DDBJ databases">
        <title>Genomic Encyclopedia of Type Strains, Phase IV (KMG-IV): sequencing the most valuable type-strain genomes for metagenomic binning, comparative biology and taxonomic classification.</title>
        <authorList>
            <person name="Goeker M."/>
        </authorList>
    </citation>
    <scope>NUCLEOTIDE SEQUENCE [LARGE SCALE GENOMIC DNA]</scope>
    <source>
        <strain evidence="1 2">DSM 103394</strain>
    </source>
</reference>
<comment type="caution">
    <text evidence="1">The sequence shown here is derived from an EMBL/GenBank/DDBJ whole genome shotgun (WGS) entry which is preliminary data.</text>
</comment>
<dbReference type="EMBL" id="JAFDST010000002">
    <property type="protein sequence ID" value="MBP1081361.1"/>
    <property type="molecule type" value="Genomic_DNA"/>
</dbReference>